<dbReference type="PANTHER" id="PTHR45725">
    <property type="entry name" value="FORMIN HOMOLOGY 2 FAMILY MEMBER"/>
    <property type="match status" value="1"/>
</dbReference>
<dbReference type="InterPro" id="IPR051425">
    <property type="entry name" value="Formin_Homology"/>
</dbReference>
<dbReference type="GO" id="GO:0003779">
    <property type="term" value="F:actin binding"/>
    <property type="evidence" value="ECO:0007669"/>
    <property type="project" value="InterPro"/>
</dbReference>
<dbReference type="InterPro" id="IPR011989">
    <property type="entry name" value="ARM-like"/>
</dbReference>
<dbReference type="AlphaFoldDB" id="A0A9Q0RF94"/>
<protein>
    <submittedName>
        <fullName evidence="5">Protein diaphanous</fullName>
    </submittedName>
</protein>
<dbReference type="InterPro" id="IPR015425">
    <property type="entry name" value="FH2_Formin"/>
</dbReference>
<evidence type="ECO:0000256" key="2">
    <source>
        <dbReference type="SAM" id="MobiDB-lite"/>
    </source>
</evidence>
<feature type="region of interest" description="Disordered" evidence="2">
    <location>
        <begin position="1"/>
        <end position="25"/>
    </location>
</feature>
<dbReference type="PROSITE" id="PS51444">
    <property type="entry name" value="FH2"/>
    <property type="match status" value="1"/>
</dbReference>
<dbReference type="InterPro" id="IPR016024">
    <property type="entry name" value="ARM-type_fold"/>
</dbReference>
<dbReference type="OMA" id="HICEFTE"/>
<feature type="compositionally biased region" description="Basic residues" evidence="2">
    <location>
        <begin position="1"/>
        <end position="17"/>
    </location>
</feature>
<dbReference type="Pfam" id="PF02181">
    <property type="entry name" value="FH2"/>
    <property type="match status" value="1"/>
</dbReference>
<dbReference type="GO" id="GO:0030036">
    <property type="term" value="P:actin cytoskeleton organization"/>
    <property type="evidence" value="ECO:0007669"/>
    <property type="project" value="InterPro"/>
</dbReference>
<feature type="region of interest" description="Disordered" evidence="2">
    <location>
        <begin position="742"/>
        <end position="769"/>
    </location>
</feature>
<dbReference type="GO" id="GO:0031267">
    <property type="term" value="F:small GTPase binding"/>
    <property type="evidence" value="ECO:0007669"/>
    <property type="project" value="InterPro"/>
</dbReference>
<organism evidence="5 6">
    <name type="scientific">Anaeramoeba ignava</name>
    <name type="common">Anaerobic marine amoeba</name>
    <dbReference type="NCBI Taxonomy" id="1746090"/>
    <lineage>
        <taxon>Eukaryota</taxon>
        <taxon>Metamonada</taxon>
        <taxon>Anaeramoebidae</taxon>
        <taxon>Anaeramoeba</taxon>
    </lineage>
</organism>
<dbReference type="Proteomes" id="UP001149090">
    <property type="component" value="Unassembled WGS sequence"/>
</dbReference>
<feature type="region of interest" description="Disordered" evidence="2">
    <location>
        <begin position="476"/>
        <end position="504"/>
    </location>
</feature>
<evidence type="ECO:0000313" key="6">
    <source>
        <dbReference type="Proteomes" id="UP001149090"/>
    </source>
</evidence>
<evidence type="ECO:0000259" key="3">
    <source>
        <dbReference type="PROSITE" id="PS51232"/>
    </source>
</evidence>
<name>A0A9Q0RF94_ANAIG</name>
<dbReference type="SUPFAM" id="SSF101447">
    <property type="entry name" value="Formin homology 2 domain (FH2 domain)"/>
    <property type="match status" value="1"/>
</dbReference>
<reference evidence="5" key="1">
    <citation type="submission" date="2022-10" db="EMBL/GenBank/DDBJ databases">
        <title>Novel sulphate-reducing endosymbionts in the free-living metamonad Anaeramoeba.</title>
        <authorList>
            <person name="Jerlstrom-Hultqvist J."/>
            <person name="Cepicka I."/>
            <person name="Gallot-Lavallee L."/>
            <person name="Salas-Leiva D."/>
            <person name="Curtis B.A."/>
            <person name="Zahonova K."/>
            <person name="Pipaliya S."/>
            <person name="Dacks J."/>
            <person name="Roger A.J."/>
        </authorList>
    </citation>
    <scope>NUCLEOTIDE SEQUENCE</scope>
    <source>
        <strain evidence="5">BMAN</strain>
    </source>
</reference>
<dbReference type="PROSITE" id="PS51232">
    <property type="entry name" value="GBD_FH3"/>
    <property type="match status" value="1"/>
</dbReference>
<dbReference type="PANTHER" id="PTHR45725:SF1">
    <property type="entry name" value="DISHEVELLED ASSOCIATED ACTIVATOR OF MORPHOGENESIS, ISOFORM D"/>
    <property type="match status" value="1"/>
</dbReference>
<accession>A0A9Q0RF94</accession>
<feature type="compositionally biased region" description="Basic and acidic residues" evidence="2">
    <location>
        <begin position="753"/>
        <end position="767"/>
    </location>
</feature>
<evidence type="ECO:0000256" key="1">
    <source>
        <dbReference type="SAM" id="Coils"/>
    </source>
</evidence>
<comment type="caution">
    <text evidence="5">The sequence shown here is derived from an EMBL/GenBank/DDBJ whole genome shotgun (WGS) entry which is preliminary data.</text>
</comment>
<evidence type="ECO:0000259" key="4">
    <source>
        <dbReference type="PROSITE" id="PS51444"/>
    </source>
</evidence>
<feature type="region of interest" description="Disordered" evidence="2">
    <location>
        <begin position="581"/>
        <end position="707"/>
    </location>
</feature>
<dbReference type="InterPro" id="IPR042201">
    <property type="entry name" value="FH2_Formin_sf"/>
</dbReference>
<proteinExistence type="predicted"/>
<dbReference type="InterPro" id="IPR010473">
    <property type="entry name" value="GTPase-bd"/>
</dbReference>
<feature type="domain" description="FH2" evidence="4">
    <location>
        <begin position="697"/>
        <end position="1097"/>
    </location>
</feature>
<dbReference type="SUPFAM" id="SSF48371">
    <property type="entry name" value="ARM repeat"/>
    <property type="match status" value="1"/>
</dbReference>
<dbReference type="Gene3D" id="1.20.58.2220">
    <property type="entry name" value="Formin, FH2 domain"/>
    <property type="match status" value="1"/>
</dbReference>
<feature type="domain" description="GBD/FH3" evidence="3">
    <location>
        <begin position="24"/>
        <end position="416"/>
    </location>
</feature>
<dbReference type="PRINTS" id="PR01217">
    <property type="entry name" value="PRICHEXTENSN"/>
</dbReference>
<dbReference type="Pfam" id="PF06371">
    <property type="entry name" value="Drf_GBD"/>
    <property type="match status" value="1"/>
</dbReference>
<dbReference type="InterPro" id="IPR014768">
    <property type="entry name" value="GBD/FH3_dom"/>
</dbReference>
<keyword evidence="1" id="KW-0175">Coiled coil</keyword>
<dbReference type="EMBL" id="JAPDFW010000055">
    <property type="protein sequence ID" value="KAJ5077982.1"/>
    <property type="molecule type" value="Genomic_DNA"/>
</dbReference>
<feature type="coiled-coil region" evidence="1">
    <location>
        <begin position="978"/>
        <end position="1040"/>
    </location>
</feature>
<feature type="compositionally biased region" description="Pro residues" evidence="2">
    <location>
        <begin position="609"/>
        <end position="688"/>
    </location>
</feature>
<gene>
    <name evidence="5" type="ORF">M0811_05239</name>
</gene>
<dbReference type="OrthoDB" id="1668162at2759"/>
<sequence>MWNKKKQKNSKKSKKNQKSVDFDISKKSKEEVQQLLIQVSKESNISLEKLEEMADESKQALIQQFVSKIDTQEKDEEMKQVSSFIFQLLKSSVKPAIIAKLEFHLAHSQISWIKEFIRGNGHEALLSSLKNEMSLPTLSYPNLINYYKCLDHLINNAEGRAAFLDYKDSFEITVPILGQSIRDDKNPMLIIKLKEFMMKILTGVIFLAKHDQAFIEQYPNFLQKIFTTLNNFARKKDPNSDIFIFLVNELREMKEFVLNEKKKGTPLSDIFGSITMYFIFINSIFSDIPEKSYHFQILFQKIGMIETILDQSFIDIVDDKVKKQIEIFQMQKSHNESYIQNKYGTLLADVSTPFSILEFFIKEMKSHGEDKLPEEILRSILSFIHLKEFDQFEFWEFLSDMLKYLQDIPKYDIKDTSLHKVIYFGDNFENALNEHLENEKPKIEKSHEEMIKPKIEKEQKEIYQKILEDQKTKYEKKISDQNHQKNEEIQQLKKQKEETETELNKLKEEEKKKPIVDQKELMALKMKSEKMQQLMMEKIQSQQNIFTEKIISLQSEICKLKGVEPTEENIEKVTGEKIIFIPKPTNLGGPLLNQVESPQNETEKIEPPTGGPPPPTGGPPPPTGGPPPPTGGPPPPTGGPPPPTGGPPPPMGGPPPPMGGPPPPMGGPPPPMGGPPPPMGGPPPPKGAPNPQSSMGRKFKKKPKASMLGFSWQKINANTIKNSWWENLAHEVDFDTNDFTSHFKKKGVPNPNEPKDNQEKDEKDSKRRLAKKTISFVSGKKASNLPIILKSIKMEPVEIKNSILSVDESKFTTTQLQNLLSLLPTEQEIEAIKEFKGDVNTLDEGTKFYKEIMDIPFLSERISSLVFKLSFASRIEELKPQIETMKRAVEDFNECKRFRVFLTFVLNLGNFMNSGSYRGNANGFYLGDLLKLKDTKSTQNPKITLLNWIVEYFSEKDPDVLNLLRDLGSCEGASRVSSEQVQADLRSLQVEMKRIEELLPKMQEPFNDEDQFFPVFSKFIESSENELKFTEASFESSKAKYQDLLVLVAESDHNLKCEDFFQRITTFLQHFKEAIAQNKKRKEDEERQKKLANRQRIVIKKKQPKEELKVDMSQVGAFDSLIAKMVKGDVFHAQRENSADDSHNFSDYLSQLK</sequence>
<dbReference type="Gene3D" id="1.25.10.10">
    <property type="entry name" value="Leucine-rich Repeat Variant"/>
    <property type="match status" value="1"/>
</dbReference>
<dbReference type="SMART" id="SM00498">
    <property type="entry name" value="FH2"/>
    <property type="match status" value="1"/>
</dbReference>
<keyword evidence="6" id="KW-1185">Reference proteome</keyword>
<dbReference type="SMART" id="SM01140">
    <property type="entry name" value="Drf_GBD"/>
    <property type="match status" value="1"/>
</dbReference>
<evidence type="ECO:0000313" key="5">
    <source>
        <dbReference type="EMBL" id="KAJ5077982.1"/>
    </source>
</evidence>
<feature type="coiled-coil region" evidence="1">
    <location>
        <begin position="1068"/>
        <end position="1095"/>
    </location>
</feature>